<dbReference type="AlphaFoldDB" id="A0A914PPG3"/>
<proteinExistence type="inferred from homology"/>
<dbReference type="WBParaSite" id="PDA_v2.g20444.t1">
    <property type="protein sequence ID" value="PDA_v2.g20444.t1"/>
    <property type="gene ID" value="PDA_v2.g20444"/>
</dbReference>
<dbReference type="PANTHER" id="PTHR45640">
    <property type="entry name" value="HEAT SHOCK PROTEIN HSP-12.2-RELATED"/>
    <property type="match status" value="1"/>
</dbReference>
<evidence type="ECO:0000256" key="2">
    <source>
        <dbReference type="PROSITE-ProRule" id="PRU00285"/>
    </source>
</evidence>
<dbReference type="GO" id="GO:0005737">
    <property type="term" value="C:cytoplasm"/>
    <property type="evidence" value="ECO:0007669"/>
    <property type="project" value="TreeGrafter"/>
</dbReference>
<keyword evidence="1" id="KW-0346">Stress response</keyword>
<organism evidence="5 6">
    <name type="scientific">Panagrolaimus davidi</name>
    <dbReference type="NCBI Taxonomy" id="227884"/>
    <lineage>
        <taxon>Eukaryota</taxon>
        <taxon>Metazoa</taxon>
        <taxon>Ecdysozoa</taxon>
        <taxon>Nematoda</taxon>
        <taxon>Chromadorea</taxon>
        <taxon>Rhabditida</taxon>
        <taxon>Tylenchina</taxon>
        <taxon>Panagrolaimomorpha</taxon>
        <taxon>Panagrolaimoidea</taxon>
        <taxon>Panagrolaimidae</taxon>
        <taxon>Panagrolaimus</taxon>
    </lineage>
</organism>
<sequence>MSLWLYDPLREMSGIAGNGRHRQMNAWNPLREMAELERSLDHFFDDSTQQLRLRDHAGQVINDKNGFKYRLDVRGFKDNEIKVDLEGEDIVIQAEHKEENDHESVQRSFCRRLTIPKDVKKESIKCDLDENGRLVIFAPKLAIEGSAEKRSIPIEFKKNNDGVASVENK</sequence>
<keyword evidence="5" id="KW-1185">Reference proteome</keyword>
<evidence type="ECO:0000313" key="6">
    <source>
        <dbReference type="WBParaSite" id="PDA_v2.g20444.t1"/>
    </source>
</evidence>
<evidence type="ECO:0000256" key="1">
    <source>
        <dbReference type="ARBA" id="ARBA00023016"/>
    </source>
</evidence>
<feature type="domain" description="SHSP" evidence="4">
    <location>
        <begin position="48"/>
        <end position="155"/>
    </location>
</feature>
<protein>
    <submittedName>
        <fullName evidence="6">SHSP domain-containing protein</fullName>
    </submittedName>
</protein>
<dbReference type="InterPro" id="IPR008978">
    <property type="entry name" value="HSP20-like_chaperone"/>
</dbReference>
<evidence type="ECO:0000313" key="5">
    <source>
        <dbReference type="Proteomes" id="UP000887578"/>
    </source>
</evidence>
<dbReference type="CDD" id="cd06526">
    <property type="entry name" value="metazoan_ACD"/>
    <property type="match status" value="1"/>
</dbReference>
<dbReference type="PANTHER" id="PTHR45640:SF13">
    <property type="entry name" value="HEAT SHOCK PROTEIN 22-RELATED"/>
    <property type="match status" value="1"/>
</dbReference>
<reference evidence="6" key="1">
    <citation type="submission" date="2022-11" db="UniProtKB">
        <authorList>
            <consortium name="WormBaseParasite"/>
        </authorList>
    </citation>
    <scope>IDENTIFICATION</scope>
</reference>
<dbReference type="Proteomes" id="UP000887578">
    <property type="component" value="Unplaced"/>
</dbReference>
<dbReference type="Gene3D" id="2.60.40.790">
    <property type="match status" value="1"/>
</dbReference>
<dbReference type="InterPro" id="IPR001436">
    <property type="entry name" value="Alpha-crystallin/sHSP_animal"/>
</dbReference>
<dbReference type="GO" id="GO:0042026">
    <property type="term" value="P:protein refolding"/>
    <property type="evidence" value="ECO:0007669"/>
    <property type="project" value="TreeGrafter"/>
</dbReference>
<dbReference type="GO" id="GO:0051082">
    <property type="term" value="F:unfolded protein binding"/>
    <property type="evidence" value="ECO:0007669"/>
    <property type="project" value="TreeGrafter"/>
</dbReference>
<dbReference type="InterPro" id="IPR002068">
    <property type="entry name" value="A-crystallin/Hsp20_dom"/>
</dbReference>
<accession>A0A914PPG3</accession>
<evidence type="ECO:0000259" key="4">
    <source>
        <dbReference type="PROSITE" id="PS01031"/>
    </source>
</evidence>
<dbReference type="SUPFAM" id="SSF49764">
    <property type="entry name" value="HSP20-like chaperones"/>
    <property type="match status" value="1"/>
</dbReference>
<evidence type="ECO:0000256" key="3">
    <source>
        <dbReference type="RuleBase" id="RU003616"/>
    </source>
</evidence>
<name>A0A914PPG3_9BILA</name>
<dbReference type="GO" id="GO:0009408">
    <property type="term" value="P:response to heat"/>
    <property type="evidence" value="ECO:0007669"/>
    <property type="project" value="TreeGrafter"/>
</dbReference>
<comment type="similarity">
    <text evidence="2 3">Belongs to the small heat shock protein (HSP20) family.</text>
</comment>
<dbReference type="Pfam" id="PF00011">
    <property type="entry name" value="HSP20"/>
    <property type="match status" value="1"/>
</dbReference>
<dbReference type="PROSITE" id="PS01031">
    <property type="entry name" value="SHSP"/>
    <property type="match status" value="1"/>
</dbReference>
<dbReference type="GO" id="GO:0005634">
    <property type="term" value="C:nucleus"/>
    <property type="evidence" value="ECO:0007669"/>
    <property type="project" value="TreeGrafter"/>
</dbReference>